<reference evidence="2" key="1">
    <citation type="journal article" date="2022" name="Mol. Ecol. Resour.">
        <title>The genomes of chicory, endive, great burdock and yacon provide insights into Asteraceae palaeo-polyploidization history and plant inulin production.</title>
        <authorList>
            <person name="Fan W."/>
            <person name="Wang S."/>
            <person name="Wang H."/>
            <person name="Wang A."/>
            <person name="Jiang F."/>
            <person name="Liu H."/>
            <person name="Zhao H."/>
            <person name="Xu D."/>
            <person name="Zhang Y."/>
        </authorList>
    </citation>
    <scope>NUCLEOTIDE SEQUENCE [LARGE SCALE GENOMIC DNA]</scope>
    <source>
        <strain evidence="2">cv. Yunnan</strain>
    </source>
</reference>
<evidence type="ECO:0000313" key="2">
    <source>
        <dbReference type="Proteomes" id="UP001056120"/>
    </source>
</evidence>
<proteinExistence type="predicted"/>
<reference evidence="1 2" key="2">
    <citation type="journal article" date="2022" name="Mol. Ecol. Resour.">
        <title>The genomes of chicory, endive, great burdock and yacon provide insights into Asteraceae paleo-polyploidization history and plant inulin production.</title>
        <authorList>
            <person name="Fan W."/>
            <person name="Wang S."/>
            <person name="Wang H."/>
            <person name="Wang A."/>
            <person name="Jiang F."/>
            <person name="Liu H."/>
            <person name="Zhao H."/>
            <person name="Xu D."/>
            <person name="Zhang Y."/>
        </authorList>
    </citation>
    <scope>NUCLEOTIDE SEQUENCE [LARGE SCALE GENOMIC DNA]</scope>
    <source>
        <strain evidence="2">cv. Yunnan</strain>
        <tissue evidence="1">Leaves</tissue>
    </source>
</reference>
<sequence length="355" mass="39846">MKQLNLVFANKVLIQDVVKGSSPFINGACISFLGEIHQVFHAIDNFSYLQQVMKENQYDYTQFWAQNESHLSPLPHPLHNFVDKTGRFHFKIPNNTRKSSKISCSGVDNSQIQQQQLNLSVLRFTLGIPGLDESYLPRWIGYGFGSLLVLNHFVSSNSTTVTPAQLRTEVLGLSLAAFSVMLPYIGQFLKGASPVLQASIPEGAEQIFAMSPNISDTVREDLAWGSYTLLRNTNSISVLISVHDVLCVRGYWNTPKTMDLSKDQAVEWFKEQMQRVGIFNLTDTLYFPQRSDSELWEMLPEGTRSLLVLPVIKNPDEDGRSEDKSGGFVLLASTVNYAYSSKDRAWIAAIAKKLL</sequence>
<dbReference type="EMBL" id="CM042042">
    <property type="protein sequence ID" value="KAI3704888.1"/>
    <property type="molecule type" value="Genomic_DNA"/>
</dbReference>
<organism evidence="1 2">
    <name type="scientific">Smallanthus sonchifolius</name>
    <dbReference type="NCBI Taxonomy" id="185202"/>
    <lineage>
        <taxon>Eukaryota</taxon>
        <taxon>Viridiplantae</taxon>
        <taxon>Streptophyta</taxon>
        <taxon>Embryophyta</taxon>
        <taxon>Tracheophyta</taxon>
        <taxon>Spermatophyta</taxon>
        <taxon>Magnoliopsida</taxon>
        <taxon>eudicotyledons</taxon>
        <taxon>Gunneridae</taxon>
        <taxon>Pentapetalae</taxon>
        <taxon>asterids</taxon>
        <taxon>campanulids</taxon>
        <taxon>Asterales</taxon>
        <taxon>Asteraceae</taxon>
        <taxon>Asteroideae</taxon>
        <taxon>Heliantheae alliance</taxon>
        <taxon>Millerieae</taxon>
        <taxon>Smallanthus</taxon>
    </lineage>
</organism>
<accession>A0ACB9A515</accession>
<dbReference type="Proteomes" id="UP001056120">
    <property type="component" value="Linkage Group LG25"/>
</dbReference>
<protein>
    <submittedName>
        <fullName evidence="1">Uncharacterized protein</fullName>
    </submittedName>
</protein>
<comment type="caution">
    <text evidence="1">The sequence shown here is derived from an EMBL/GenBank/DDBJ whole genome shotgun (WGS) entry which is preliminary data.</text>
</comment>
<name>A0ACB9A515_9ASTR</name>
<evidence type="ECO:0000313" key="1">
    <source>
        <dbReference type="EMBL" id="KAI3704888.1"/>
    </source>
</evidence>
<keyword evidence="2" id="KW-1185">Reference proteome</keyword>
<gene>
    <name evidence="1" type="ORF">L1987_75117</name>
</gene>